<dbReference type="EMBL" id="JAMYWD010000012">
    <property type="protein sequence ID" value="KAJ4950120.1"/>
    <property type="molecule type" value="Genomic_DNA"/>
</dbReference>
<dbReference type="AlphaFoldDB" id="A0A9Q0JTR8"/>
<protein>
    <submittedName>
        <fullName evidence="2">Uncharacterized protein</fullName>
    </submittedName>
</protein>
<sequence length="103" mass="11510">MRYFCPSLLLSPCLHSPVTTSLFSDHFILTTSCSVVSSKTDVLPTVPYESILTTKHHGMVGDALVRQQGSSCLEGREREQMTGNGKERERRNREGQKCPLKGR</sequence>
<comment type="caution">
    <text evidence="2">The sequence shown here is derived from an EMBL/GenBank/DDBJ whole genome shotgun (WGS) entry which is preliminary data.</text>
</comment>
<dbReference type="Proteomes" id="UP001141806">
    <property type="component" value="Unassembled WGS sequence"/>
</dbReference>
<evidence type="ECO:0000313" key="3">
    <source>
        <dbReference type="Proteomes" id="UP001141806"/>
    </source>
</evidence>
<proteinExistence type="predicted"/>
<keyword evidence="3" id="KW-1185">Reference proteome</keyword>
<organism evidence="2 3">
    <name type="scientific">Protea cynaroides</name>
    <dbReference type="NCBI Taxonomy" id="273540"/>
    <lineage>
        <taxon>Eukaryota</taxon>
        <taxon>Viridiplantae</taxon>
        <taxon>Streptophyta</taxon>
        <taxon>Embryophyta</taxon>
        <taxon>Tracheophyta</taxon>
        <taxon>Spermatophyta</taxon>
        <taxon>Magnoliopsida</taxon>
        <taxon>Proteales</taxon>
        <taxon>Proteaceae</taxon>
        <taxon>Protea</taxon>
    </lineage>
</organism>
<evidence type="ECO:0000313" key="2">
    <source>
        <dbReference type="EMBL" id="KAJ4950120.1"/>
    </source>
</evidence>
<reference evidence="2" key="1">
    <citation type="journal article" date="2023" name="Plant J.">
        <title>The genome of the king protea, Protea cynaroides.</title>
        <authorList>
            <person name="Chang J."/>
            <person name="Duong T.A."/>
            <person name="Schoeman C."/>
            <person name="Ma X."/>
            <person name="Roodt D."/>
            <person name="Barker N."/>
            <person name="Li Z."/>
            <person name="Van de Peer Y."/>
            <person name="Mizrachi E."/>
        </authorList>
    </citation>
    <scope>NUCLEOTIDE SEQUENCE</scope>
    <source>
        <tissue evidence="2">Young leaves</tissue>
    </source>
</reference>
<feature type="region of interest" description="Disordered" evidence="1">
    <location>
        <begin position="69"/>
        <end position="103"/>
    </location>
</feature>
<evidence type="ECO:0000256" key="1">
    <source>
        <dbReference type="SAM" id="MobiDB-lite"/>
    </source>
</evidence>
<name>A0A9Q0JTR8_9MAGN</name>
<feature type="compositionally biased region" description="Basic and acidic residues" evidence="1">
    <location>
        <begin position="74"/>
        <end position="96"/>
    </location>
</feature>
<gene>
    <name evidence="2" type="ORF">NE237_026952</name>
</gene>
<accession>A0A9Q0JTR8</accession>